<protein>
    <submittedName>
        <fullName evidence="1">Uncharacterized protein</fullName>
    </submittedName>
</protein>
<reference evidence="1" key="1">
    <citation type="submission" date="2013-07" db="EMBL/GenBank/DDBJ databases">
        <title>Sub-species coevolution in mutualistic symbiosis.</title>
        <authorList>
            <person name="Murfin K."/>
            <person name="Klassen J."/>
            <person name="Lee M."/>
            <person name="Forst S."/>
            <person name="Stock P."/>
            <person name="Goodrich-Blair H."/>
        </authorList>
    </citation>
    <scope>NUCLEOTIDE SEQUENCE [LARGE SCALE GENOMIC DNA]</scope>
    <source>
        <strain evidence="1">Oregonense</strain>
    </source>
</reference>
<dbReference type="HOGENOM" id="CLU_2947074_0_0_6"/>
<evidence type="ECO:0000313" key="1">
    <source>
        <dbReference type="EMBL" id="CDH07895.1"/>
    </source>
</evidence>
<sequence>MVIPLHRADPQTLLTRPPLAGGEARFPPLPLDLHVLGLPPAFNLSHDQTLQLKV</sequence>
<name>A0A077P9Y7_XENBV</name>
<dbReference type="Proteomes" id="UP000028483">
    <property type="component" value="Unassembled WGS sequence"/>
</dbReference>
<accession>A0A077P9Y7</accession>
<dbReference type="EMBL" id="CBSX010000234">
    <property type="protein sequence ID" value="CDH07895.1"/>
    <property type="molecule type" value="Genomic_DNA"/>
</dbReference>
<gene>
    <name evidence="1" type="ORF">XBO1_670003</name>
</gene>
<comment type="caution">
    <text evidence="1">The sequence shown here is derived from an EMBL/GenBank/DDBJ whole genome shotgun (WGS) entry which is preliminary data.</text>
</comment>
<organism evidence="1">
    <name type="scientific">Xenorhabdus bovienii str. oregonense</name>
    <dbReference type="NCBI Taxonomy" id="1398202"/>
    <lineage>
        <taxon>Bacteria</taxon>
        <taxon>Pseudomonadati</taxon>
        <taxon>Pseudomonadota</taxon>
        <taxon>Gammaproteobacteria</taxon>
        <taxon>Enterobacterales</taxon>
        <taxon>Morganellaceae</taxon>
        <taxon>Xenorhabdus</taxon>
    </lineage>
</organism>
<proteinExistence type="predicted"/>
<dbReference type="AlphaFoldDB" id="A0A077P9Y7"/>